<dbReference type="Proteomes" id="UP001233836">
    <property type="component" value="Unassembled WGS sequence"/>
</dbReference>
<dbReference type="Pfam" id="PF23140">
    <property type="entry name" value="Gp80"/>
    <property type="match status" value="1"/>
</dbReference>
<keyword evidence="2" id="KW-1185">Reference proteome</keyword>
<protein>
    <submittedName>
        <fullName evidence="1">Uncharacterized protein</fullName>
    </submittedName>
</protein>
<organism evidence="1 2">
    <name type="scientific">Paenibacillus tundrae</name>
    <dbReference type="NCBI Taxonomy" id="528187"/>
    <lineage>
        <taxon>Bacteria</taxon>
        <taxon>Bacillati</taxon>
        <taxon>Bacillota</taxon>
        <taxon>Bacilli</taxon>
        <taxon>Bacillales</taxon>
        <taxon>Paenibacillaceae</taxon>
        <taxon>Paenibacillus</taxon>
    </lineage>
</organism>
<reference evidence="1 2" key="1">
    <citation type="submission" date="2023-07" db="EMBL/GenBank/DDBJ databases">
        <title>Sorghum-associated microbial communities from plants grown in Nebraska, USA.</title>
        <authorList>
            <person name="Schachtman D."/>
        </authorList>
    </citation>
    <scope>NUCLEOTIDE SEQUENCE [LARGE SCALE GENOMIC DNA]</scope>
    <source>
        <strain evidence="1 2">DS1314</strain>
    </source>
</reference>
<proteinExistence type="predicted"/>
<dbReference type="EMBL" id="JAUSTI010000001">
    <property type="protein sequence ID" value="MDQ0168781.1"/>
    <property type="molecule type" value="Genomic_DNA"/>
</dbReference>
<dbReference type="InterPro" id="IPR056908">
    <property type="entry name" value="Gp80-like"/>
</dbReference>
<dbReference type="RefSeq" id="WP_307212102.1">
    <property type="nucleotide sequence ID" value="NZ_JAUSTI010000001.1"/>
</dbReference>
<name>A0ABT9W6C2_9BACL</name>
<comment type="caution">
    <text evidence="1">The sequence shown here is derived from an EMBL/GenBank/DDBJ whole genome shotgun (WGS) entry which is preliminary data.</text>
</comment>
<gene>
    <name evidence="1" type="ORF">J2T19_000218</name>
</gene>
<accession>A0ABT9W6C2</accession>
<evidence type="ECO:0000313" key="2">
    <source>
        <dbReference type="Proteomes" id="UP001233836"/>
    </source>
</evidence>
<evidence type="ECO:0000313" key="1">
    <source>
        <dbReference type="EMBL" id="MDQ0168781.1"/>
    </source>
</evidence>
<sequence>MNISNYLSAAIFNYVLRNITFTAPTTIYLALYKSDPTQADTGTEVTGGAYVRVPITFTAPALESGNQTVKNAADIEFPVATADWGLVTHVGLRSALTGGNLLWSTAVDNPRTIQTGDKPKFLAGGTSVKFTN</sequence>